<dbReference type="AlphaFoldDB" id="A0A486XVD5"/>
<organism evidence="2">
    <name type="scientific">Rheinheimera sp. BAL341</name>
    <dbReference type="NCBI Taxonomy" id="1708203"/>
    <lineage>
        <taxon>Bacteria</taxon>
        <taxon>Pseudomonadati</taxon>
        <taxon>Pseudomonadota</taxon>
        <taxon>Gammaproteobacteria</taxon>
        <taxon>Chromatiales</taxon>
        <taxon>Chromatiaceae</taxon>
        <taxon>Rheinheimera</taxon>
    </lineage>
</organism>
<reference evidence="2" key="1">
    <citation type="submission" date="2019-04" db="EMBL/GenBank/DDBJ databases">
        <authorList>
            <person name="Brambilla D."/>
        </authorList>
    </citation>
    <scope>NUCLEOTIDE SEQUENCE</scope>
    <source>
        <strain evidence="2">BAL1</strain>
    </source>
</reference>
<protein>
    <submittedName>
        <fullName evidence="2">ABC-type phosphate transport system, periplasmic component</fullName>
    </submittedName>
</protein>
<accession>A0A486XVD5</accession>
<sequence>MKALIIFCGLMLMGSVQAGIVIISHPGNTNSITAEDLQRLYTGKSSSFANGDSVLPLNLSDGNALRSSFDEKALGRSSSQIKAYWSKLVFTGKGTPPKEVESEAEMLKLVSSNPNILGYVSSGTDTSGVKVLLNID</sequence>
<evidence type="ECO:0000256" key="1">
    <source>
        <dbReference type="SAM" id="SignalP"/>
    </source>
</evidence>
<feature type="signal peptide" evidence="1">
    <location>
        <begin position="1"/>
        <end position="18"/>
    </location>
</feature>
<gene>
    <name evidence="2" type="ORF">BAL341_2772</name>
</gene>
<name>A0A486XVD5_9GAMM</name>
<proteinExistence type="predicted"/>
<dbReference type="SUPFAM" id="SSF53850">
    <property type="entry name" value="Periplasmic binding protein-like II"/>
    <property type="match status" value="1"/>
</dbReference>
<evidence type="ECO:0000313" key="2">
    <source>
        <dbReference type="EMBL" id="VHO05686.1"/>
    </source>
</evidence>
<keyword evidence="1" id="KW-0732">Signal</keyword>
<dbReference type="EMBL" id="CAAJGR010000005">
    <property type="protein sequence ID" value="VHO05686.1"/>
    <property type="molecule type" value="Genomic_DNA"/>
</dbReference>
<feature type="chain" id="PRO_5019789836" evidence="1">
    <location>
        <begin position="19"/>
        <end position="136"/>
    </location>
</feature>
<dbReference type="Gene3D" id="3.40.190.10">
    <property type="entry name" value="Periplasmic binding protein-like II"/>
    <property type="match status" value="1"/>
</dbReference>